<feature type="compositionally biased region" description="Low complexity" evidence="1">
    <location>
        <begin position="583"/>
        <end position="599"/>
    </location>
</feature>
<feature type="compositionally biased region" description="Basic and acidic residues" evidence="1">
    <location>
        <begin position="478"/>
        <end position="491"/>
    </location>
</feature>
<feature type="region of interest" description="Disordered" evidence="1">
    <location>
        <begin position="504"/>
        <end position="676"/>
    </location>
</feature>
<dbReference type="AlphaFoldDB" id="A0A022RTA8"/>
<name>A0A022RTA8_ERYGU</name>
<dbReference type="EMBL" id="KI630271">
    <property type="protein sequence ID" value="EYU42933.1"/>
    <property type="molecule type" value="Genomic_DNA"/>
</dbReference>
<keyword evidence="2" id="KW-1133">Transmembrane helix</keyword>
<dbReference type="PANTHER" id="PTHR33870">
    <property type="entry name" value="CARDIOMYOPATHY-ASSOCIATED PROTEIN"/>
    <property type="match status" value="1"/>
</dbReference>
<dbReference type="OrthoDB" id="1908091at2759"/>
<evidence type="ECO:0000256" key="2">
    <source>
        <dbReference type="SAM" id="Phobius"/>
    </source>
</evidence>
<dbReference type="STRING" id="4155.A0A022RTA8"/>
<keyword evidence="2" id="KW-0472">Membrane</keyword>
<reference evidence="3 4" key="1">
    <citation type="journal article" date="2013" name="Proc. Natl. Acad. Sci. U.S.A.">
        <title>Fine-scale variation in meiotic recombination in Mimulus inferred from population shotgun sequencing.</title>
        <authorList>
            <person name="Hellsten U."/>
            <person name="Wright K.M."/>
            <person name="Jenkins J."/>
            <person name="Shu S."/>
            <person name="Yuan Y."/>
            <person name="Wessler S.R."/>
            <person name="Schmutz J."/>
            <person name="Willis J.H."/>
            <person name="Rokhsar D.S."/>
        </authorList>
    </citation>
    <scope>NUCLEOTIDE SEQUENCE [LARGE SCALE GENOMIC DNA]</scope>
    <source>
        <strain evidence="4">cv. DUN x IM62</strain>
    </source>
</reference>
<dbReference type="PANTHER" id="PTHR33870:SF4">
    <property type="entry name" value="CARDIOMYOPATHY-ASSOCIATED PROTEIN"/>
    <property type="match status" value="1"/>
</dbReference>
<evidence type="ECO:0000313" key="4">
    <source>
        <dbReference type="Proteomes" id="UP000030748"/>
    </source>
</evidence>
<evidence type="ECO:0000313" key="3">
    <source>
        <dbReference type="EMBL" id="EYU42933.1"/>
    </source>
</evidence>
<feature type="region of interest" description="Disordered" evidence="1">
    <location>
        <begin position="812"/>
        <end position="891"/>
    </location>
</feature>
<organism evidence="3 4">
    <name type="scientific">Erythranthe guttata</name>
    <name type="common">Yellow monkey flower</name>
    <name type="synonym">Mimulus guttatus</name>
    <dbReference type="NCBI Taxonomy" id="4155"/>
    <lineage>
        <taxon>Eukaryota</taxon>
        <taxon>Viridiplantae</taxon>
        <taxon>Streptophyta</taxon>
        <taxon>Embryophyta</taxon>
        <taxon>Tracheophyta</taxon>
        <taxon>Spermatophyta</taxon>
        <taxon>Magnoliopsida</taxon>
        <taxon>eudicotyledons</taxon>
        <taxon>Gunneridae</taxon>
        <taxon>Pentapetalae</taxon>
        <taxon>asterids</taxon>
        <taxon>lamiids</taxon>
        <taxon>Lamiales</taxon>
        <taxon>Phrymaceae</taxon>
        <taxon>Erythranthe</taxon>
    </lineage>
</organism>
<accession>A0A022RTA8</accession>
<feature type="compositionally biased region" description="Low complexity" evidence="1">
    <location>
        <begin position="791"/>
        <end position="807"/>
    </location>
</feature>
<keyword evidence="2" id="KW-0812">Transmembrane</keyword>
<protein>
    <submittedName>
        <fullName evidence="3">Uncharacterized protein</fullName>
    </submittedName>
</protein>
<proteinExistence type="predicted"/>
<feature type="compositionally biased region" description="Acidic residues" evidence="1">
    <location>
        <begin position="534"/>
        <end position="547"/>
    </location>
</feature>
<feature type="compositionally biased region" description="Polar residues" evidence="1">
    <location>
        <begin position="850"/>
        <end position="859"/>
    </location>
</feature>
<feature type="compositionally biased region" description="Acidic residues" evidence="1">
    <location>
        <begin position="280"/>
        <end position="297"/>
    </location>
</feature>
<feature type="region of interest" description="Disordered" evidence="1">
    <location>
        <begin position="109"/>
        <end position="323"/>
    </location>
</feature>
<dbReference type="eggNOG" id="ENOG502QTXB">
    <property type="taxonomic scope" value="Eukaryota"/>
</dbReference>
<feature type="transmembrane region" description="Helical" evidence="2">
    <location>
        <begin position="46"/>
        <end position="71"/>
    </location>
</feature>
<feature type="region of interest" description="Disordered" evidence="1">
    <location>
        <begin position="463"/>
        <end position="491"/>
    </location>
</feature>
<gene>
    <name evidence="3" type="ORF">MIMGU_mgv11b020468mg</name>
</gene>
<keyword evidence="4" id="KW-1185">Reference proteome</keyword>
<feature type="region of interest" description="Disordered" evidence="1">
    <location>
        <begin position="788"/>
        <end position="807"/>
    </location>
</feature>
<feature type="compositionally biased region" description="Basic and acidic residues" evidence="1">
    <location>
        <begin position="551"/>
        <end position="565"/>
    </location>
</feature>
<dbReference type="OMA" id="HEMESVC"/>
<feature type="compositionally biased region" description="Basic and acidic residues" evidence="1">
    <location>
        <begin position="649"/>
        <end position="663"/>
    </location>
</feature>
<feature type="compositionally biased region" description="Low complexity" evidence="1">
    <location>
        <begin position="260"/>
        <end position="277"/>
    </location>
</feature>
<dbReference type="KEGG" id="egt:105951713"/>
<dbReference type="Proteomes" id="UP000030748">
    <property type="component" value="Unassembled WGS sequence"/>
</dbReference>
<feature type="compositionally biased region" description="Basic and acidic residues" evidence="1">
    <location>
        <begin position="504"/>
        <end position="528"/>
    </location>
</feature>
<sequence>MGVELLKIETKMKKFPIKVCFRSVCSHPFLVCMLCFLIFIHRSFPFVFSLFVSASPVLICTAILLGTLLSFGQLNVHKLERDETTTADEVVPLETGLSKSDTVVVEENNNNYYVDKTEEEEEEDSSKGGVKSNSDDTPPFVEVTPPVGELEGVEILTTKISDGNLETDDDEKSVADSFDSERVNVDCLDSPPHEEDGEEEVEEEEGDALDSGSDGAESSSPDASMADIMPMLDELHPLLDEEAAQNAQISSRDNSDDAMSQHSSESTTTASTVSSHQSGDETENCDDFDDDEEEEEVKEDKEEETKSAITWTEEDQKNLMDLGSSEIERNQRLENLILRRRTRKFNSMVPEINLIDLESSDPPFNVGPISTSRQNPFDFPHDSYDNYSGLPPIPGSAPSILLPRRNPFDIPFDYNATTEEKTGDGFREEPFFRRHESFNVGPSIFGQPPPNKNDAKLMRPYFVPERMVPEEESSYSSEKSDSKVSSVHEMESVCSVEDLEYRNLLEEEDAPHEPELISEMEHVSEHIGHGSQSSEEEEEEDAEEDSVEVGPVEKRDIEDHSEKESTGNPSVDEIPHKEPVYDSSPTSRKNFSSSSSSSDVHADSDSRLPHVNVKRTIIEILPKQKTLCRSDGKESLENLNPDSCGGDKISVEEAIVDKHEHGQDPSSSSDFDTRAQSEKEKCLLIPKLEKDDTIDKGKNVGSPNSEDEFQEANEKLITTPSAGGSTPLFYDIRMHDNTEYEHLDEVQVPNTPVESFESVRIIPNLNIQEVHELNHGISRNVNSPFSLEFIPTPSSTTSEESTSPAEMETILEDDDEIKEIDAPLSDLDSVGEFSSNESEKHIDYVGGEELSSSTSNDVAANSVEGADSFPKKDESAPLESNGRVVAKTTVE</sequence>
<feature type="compositionally biased region" description="Acidic residues" evidence="1">
    <location>
        <begin position="195"/>
        <end position="208"/>
    </location>
</feature>
<feature type="transmembrane region" description="Helical" evidence="2">
    <location>
        <begin position="20"/>
        <end position="40"/>
    </location>
</feature>
<evidence type="ECO:0000256" key="1">
    <source>
        <dbReference type="SAM" id="MobiDB-lite"/>
    </source>
</evidence>